<dbReference type="InterPro" id="IPR019776">
    <property type="entry name" value="Flagellar_basal_body_rod_CS"/>
</dbReference>
<evidence type="ECO:0000256" key="1">
    <source>
        <dbReference type="ARBA" id="ARBA00004117"/>
    </source>
</evidence>
<dbReference type="Pfam" id="PF22692">
    <property type="entry name" value="LlgE_F_G_D1"/>
    <property type="match status" value="1"/>
</dbReference>
<feature type="domain" description="Flagellar basal body rod protein N-terminal" evidence="6">
    <location>
        <begin position="4"/>
        <end position="33"/>
    </location>
</feature>
<dbReference type="InterPro" id="IPR010930">
    <property type="entry name" value="Flg_bb/hook_C_dom"/>
</dbReference>
<evidence type="ECO:0000256" key="5">
    <source>
        <dbReference type="RuleBase" id="RU362116"/>
    </source>
</evidence>
<feature type="domain" description="Flagellar hook protein FlgE D2" evidence="8">
    <location>
        <begin position="184"/>
        <end position="336"/>
    </location>
</feature>
<dbReference type="GO" id="GO:0009425">
    <property type="term" value="C:bacterial-type flagellum basal body"/>
    <property type="evidence" value="ECO:0007669"/>
    <property type="project" value="UniProtKB-SubCell"/>
</dbReference>
<accession>W9VIT0</accession>
<dbReference type="Proteomes" id="UP000019460">
    <property type="component" value="Unassembled WGS sequence"/>
</dbReference>
<evidence type="ECO:0000259" key="9">
    <source>
        <dbReference type="Pfam" id="PF22692"/>
    </source>
</evidence>
<dbReference type="eggNOG" id="COG1749">
    <property type="taxonomic scope" value="Bacteria"/>
</dbReference>
<dbReference type="InterPro" id="IPR001444">
    <property type="entry name" value="Flag_bb_rod_N"/>
</dbReference>
<evidence type="ECO:0000313" key="10">
    <source>
        <dbReference type="EMBL" id="EXJ16906.1"/>
    </source>
</evidence>
<dbReference type="OrthoDB" id="8578401at2"/>
<keyword evidence="10" id="KW-0966">Cell projection</keyword>
<dbReference type="GO" id="GO:0005829">
    <property type="term" value="C:cytosol"/>
    <property type="evidence" value="ECO:0007669"/>
    <property type="project" value="TreeGrafter"/>
</dbReference>
<keyword evidence="11" id="KW-1185">Reference proteome</keyword>
<dbReference type="Gene3D" id="2.60.98.20">
    <property type="entry name" value="Flagellar hook protein FlgE"/>
    <property type="match status" value="1"/>
</dbReference>
<evidence type="ECO:0000256" key="3">
    <source>
        <dbReference type="ARBA" id="ARBA00019015"/>
    </source>
</evidence>
<dbReference type="AlphaFoldDB" id="W9VIT0"/>
<sequence length="455" mass="47786">MAFNIGLSGLTAAAADLKVTGNNIANVATNGFKQSRAEFGDIFTRSYGTISRTNTGAGVRTIATTQQFTQGTLEFSGNSLDLSITGRGFFVLNSAGNDDNVYTRAGAFQVDSEGYIVNNGSPPLRLQGFPPVDPSDPNSTFRTGLRTDMQVNLGDSPPNATSEIAAQINLRSDATTPVDGNGDPIDPTATGAGGFEIDNPDTYNFSTSTTIFDSLGTPRPVTLYFIKDDATGPGAWQAHVQMDGAIDPDTFPGGSPIAMEFDTNGVLTTPNPALTNLEFEMDNYEPLNGATLGTDDPTQPIPPPTTPGTNIVQLDLTGTTQYGQKYAVSSLEQDGYTTGRITGVDADEEGVIFVRYSNGRALPLGQVALADFDNTQGLQQIGDTSWAETTDSGNPVIFSPGTGSLGLIQGGALETSNVDLATELVNLITAQRNYQANSKTISAADTITQSILNIQ</sequence>
<comment type="function">
    <text evidence="5">A flexible structure which links the flagellar filament to the drive apparatus in the basal body.</text>
</comment>
<reference evidence="10 11" key="1">
    <citation type="submission" date="2012-11" db="EMBL/GenBank/DDBJ databases">
        <title>Genome assembly of Thiorhodococcus sp. AK35.</title>
        <authorList>
            <person name="Nupur N."/>
            <person name="Khatri I."/>
            <person name="Subramanian S."/>
            <person name="Pinnaka A."/>
        </authorList>
    </citation>
    <scope>NUCLEOTIDE SEQUENCE [LARGE SCALE GENOMIC DNA]</scope>
    <source>
        <strain evidence="10 11">AK35</strain>
    </source>
</reference>
<dbReference type="PANTHER" id="PTHR30435">
    <property type="entry name" value="FLAGELLAR PROTEIN"/>
    <property type="match status" value="1"/>
</dbReference>
<comment type="subcellular location">
    <subcellularLocation>
        <location evidence="1 5">Bacterial flagellum basal body</location>
    </subcellularLocation>
</comment>
<dbReference type="InterPro" id="IPR037058">
    <property type="entry name" value="Falgellar_hook_FlgE_sf"/>
</dbReference>
<dbReference type="EMBL" id="AONC01000004">
    <property type="protein sequence ID" value="EXJ16906.1"/>
    <property type="molecule type" value="Genomic_DNA"/>
</dbReference>
<name>W9VIT0_9GAMM</name>
<comment type="similarity">
    <text evidence="2 5">Belongs to the flagella basal body rod proteins family.</text>
</comment>
<dbReference type="NCBIfam" id="TIGR03506">
    <property type="entry name" value="FlgEFG_subfam"/>
    <property type="match status" value="1"/>
</dbReference>
<organism evidence="10 11">
    <name type="scientific">Imhoffiella purpurea</name>
    <dbReference type="NCBI Taxonomy" id="1249627"/>
    <lineage>
        <taxon>Bacteria</taxon>
        <taxon>Pseudomonadati</taxon>
        <taxon>Pseudomonadota</taxon>
        <taxon>Gammaproteobacteria</taxon>
        <taxon>Chromatiales</taxon>
        <taxon>Chromatiaceae</taxon>
        <taxon>Imhoffiella</taxon>
    </lineage>
</organism>
<feature type="domain" description="Flagellar hook protein FlgE/F/G-like D1" evidence="9">
    <location>
        <begin position="84"/>
        <end position="120"/>
    </location>
</feature>
<dbReference type="InterPro" id="IPR037925">
    <property type="entry name" value="FlgE/F/G-like"/>
</dbReference>
<comment type="caution">
    <text evidence="10">The sequence shown here is derived from an EMBL/GenBank/DDBJ whole genome shotgun (WGS) entry which is preliminary data.</text>
</comment>
<evidence type="ECO:0000256" key="4">
    <source>
        <dbReference type="ARBA" id="ARBA00023143"/>
    </source>
</evidence>
<evidence type="ECO:0000259" key="7">
    <source>
        <dbReference type="Pfam" id="PF06429"/>
    </source>
</evidence>
<protein>
    <recommendedName>
        <fullName evidence="3 5">Flagellar hook protein FlgE</fullName>
    </recommendedName>
</protein>
<keyword evidence="10" id="KW-0282">Flagellum</keyword>
<dbReference type="PATRIC" id="fig|1249627.3.peg.472"/>
<keyword evidence="10" id="KW-0969">Cilium</keyword>
<dbReference type="RefSeq" id="WP_043748762.1">
    <property type="nucleotide sequence ID" value="NZ_AONC01000004.1"/>
</dbReference>
<dbReference type="PROSITE" id="PS00588">
    <property type="entry name" value="FLAGELLA_BB_ROD"/>
    <property type="match status" value="1"/>
</dbReference>
<dbReference type="GO" id="GO:0071978">
    <property type="term" value="P:bacterial-type flagellum-dependent swarming motility"/>
    <property type="evidence" value="ECO:0007669"/>
    <property type="project" value="TreeGrafter"/>
</dbReference>
<dbReference type="STRING" id="1249627.D779_2517"/>
<evidence type="ECO:0000256" key="2">
    <source>
        <dbReference type="ARBA" id="ARBA00009677"/>
    </source>
</evidence>
<dbReference type="InterPro" id="IPR053967">
    <property type="entry name" value="LlgE_F_G-like_D1"/>
</dbReference>
<gene>
    <name evidence="10" type="ORF">D779_2517</name>
</gene>
<feature type="domain" description="Flagellar basal-body/hook protein C-terminal" evidence="7">
    <location>
        <begin position="410"/>
        <end position="454"/>
    </location>
</feature>
<dbReference type="InterPro" id="IPR020013">
    <property type="entry name" value="Flagellar_FlgE/F/G"/>
</dbReference>
<evidence type="ECO:0000313" key="11">
    <source>
        <dbReference type="Proteomes" id="UP000019460"/>
    </source>
</evidence>
<dbReference type="InterPro" id="IPR011491">
    <property type="entry name" value="FlgE_D2"/>
</dbReference>
<keyword evidence="4 5" id="KW-0975">Bacterial flagellum</keyword>
<dbReference type="GO" id="GO:0009424">
    <property type="term" value="C:bacterial-type flagellum hook"/>
    <property type="evidence" value="ECO:0007669"/>
    <property type="project" value="TreeGrafter"/>
</dbReference>
<dbReference type="Pfam" id="PF06429">
    <property type="entry name" value="Flg_bbr_C"/>
    <property type="match status" value="1"/>
</dbReference>
<dbReference type="Pfam" id="PF07559">
    <property type="entry name" value="FlgE_D2"/>
    <property type="match status" value="1"/>
</dbReference>
<evidence type="ECO:0000259" key="8">
    <source>
        <dbReference type="Pfam" id="PF07559"/>
    </source>
</evidence>
<evidence type="ECO:0000259" key="6">
    <source>
        <dbReference type="Pfam" id="PF00460"/>
    </source>
</evidence>
<dbReference type="PANTHER" id="PTHR30435:SF1">
    <property type="entry name" value="FLAGELLAR HOOK PROTEIN FLGE"/>
    <property type="match status" value="1"/>
</dbReference>
<dbReference type="Pfam" id="PF00460">
    <property type="entry name" value="Flg_bb_rod"/>
    <property type="match status" value="1"/>
</dbReference>
<dbReference type="SUPFAM" id="SSF117143">
    <property type="entry name" value="Flagellar hook protein flgE"/>
    <property type="match status" value="1"/>
</dbReference>
<proteinExistence type="inferred from homology"/>
<dbReference type="NCBIfam" id="NF004238">
    <property type="entry name" value="PRK05682.1-1"/>
    <property type="match status" value="1"/>
</dbReference>